<dbReference type="VEuPathDB" id="CryptoDB:CMU_002780"/>
<dbReference type="GO" id="GO:0030150">
    <property type="term" value="P:protein import into mitochondrial matrix"/>
    <property type="evidence" value="ECO:0007669"/>
    <property type="project" value="TreeGrafter"/>
</dbReference>
<evidence type="ECO:0000256" key="10">
    <source>
        <dbReference type="ARBA" id="ARBA00023136"/>
    </source>
</evidence>
<feature type="transmembrane region" description="Helical" evidence="11">
    <location>
        <begin position="118"/>
        <end position="136"/>
    </location>
</feature>
<dbReference type="GeneID" id="6997959"/>
<evidence type="ECO:0000256" key="1">
    <source>
        <dbReference type="ARBA" id="ARBA00004448"/>
    </source>
</evidence>
<keyword evidence="3" id="KW-0813">Transport</keyword>
<dbReference type="GO" id="GO:0005744">
    <property type="term" value="C:TIM23 mitochondrial import inner membrane translocase complex"/>
    <property type="evidence" value="ECO:0007669"/>
    <property type="project" value="TreeGrafter"/>
</dbReference>
<keyword evidence="9" id="KW-0496">Mitochondrion</keyword>
<dbReference type="GO" id="GO:0008320">
    <property type="term" value="F:protein transmembrane transporter activity"/>
    <property type="evidence" value="ECO:0007669"/>
    <property type="project" value="TreeGrafter"/>
</dbReference>
<name>B6AJQ7_CRYMR</name>
<evidence type="ECO:0000256" key="3">
    <source>
        <dbReference type="ARBA" id="ARBA00022448"/>
    </source>
</evidence>
<dbReference type="eggNOG" id="KOG1652">
    <property type="taxonomic scope" value="Eukaryota"/>
</dbReference>
<dbReference type="OMA" id="RSQINDN"/>
<keyword evidence="4 11" id="KW-0812">Transmembrane</keyword>
<keyword evidence="5" id="KW-0999">Mitochondrion inner membrane</keyword>
<keyword evidence="8" id="KW-0811">Translocation</keyword>
<gene>
    <name evidence="12" type="ORF">CMU_002780</name>
</gene>
<sequence>MASFMSRDLSRDPCPDRIIEDLGGAFGMGCVGGFLWNFLHGARNAPRGEIFSSGLSAGSLRAPIIGSSFAVWGGTFSCFDCSITALRQREDHWNAIFAGAATGGLLALRGGWRSATRSAFVGGVLLAIIEIVSIGLSRRTMQTPRQQFRDYETGVKRLKEKDKNQSNILKRSQINDNILLSNSNYSDNISTLQESEISLNQVDNVSNLNTNKSSISTFVGEYGGSTSAATYTIRKKRWFG</sequence>
<dbReference type="STRING" id="441375.B6AJQ7"/>
<accession>B6AJQ7</accession>
<comment type="subcellular location">
    <subcellularLocation>
        <location evidence="1">Mitochondrion inner membrane</location>
        <topology evidence="1">Multi-pass membrane protein</topology>
    </subcellularLocation>
</comment>
<evidence type="ECO:0000313" key="13">
    <source>
        <dbReference type="Proteomes" id="UP000001460"/>
    </source>
</evidence>
<evidence type="ECO:0000256" key="6">
    <source>
        <dbReference type="ARBA" id="ARBA00022927"/>
    </source>
</evidence>
<dbReference type="Proteomes" id="UP000001460">
    <property type="component" value="Unassembled WGS sequence"/>
</dbReference>
<evidence type="ECO:0000256" key="5">
    <source>
        <dbReference type="ARBA" id="ARBA00022792"/>
    </source>
</evidence>
<dbReference type="PANTHER" id="PTHR10485:SF0">
    <property type="entry name" value="AT05822P-RELATED"/>
    <property type="match status" value="1"/>
</dbReference>
<keyword evidence="10 11" id="KW-0472">Membrane</keyword>
<dbReference type="PANTHER" id="PTHR10485">
    <property type="entry name" value="MITOCHONDRIAL IMPORT INNER MEMBRANE TRANSLOCASE SUBUNIT TIM-17"/>
    <property type="match status" value="1"/>
</dbReference>
<protein>
    <submittedName>
        <fullName evidence="12">Mitochondrial import inner membrane translocase subunit TIM17, putative</fullName>
    </submittedName>
</protein>
<proteinExistence type="inferred from homology"/>
<evidence type="ECO:0000256" key="4">
    <source>
        <dbReference type="ARBA" id="ARBA00022692"/>
    </source>
</evidence>
<evidence type="ECO:0000256" key="8">
    <source>
        <dbReference type="ARBA" id="ARBA00023010"/>
    </source>
</evidence>
<reference evidence="12" key="1">
    <citation type="submission" date="2008-06" db="EMBL/GenBank/DDBJ databases">
        <authorList>
            <person name="Lorenzi H."/>
            <person name="Inman J."/>
            <person name="Miller J."/>
            <person name="Schobel S."/>
            <person name="Amedeo P."/>
            <person name="Caler E.V."/>
            <person name="da Silva J."/>
        </authorList>
    </citation>
    <scope>NUCLEOTIDE SEQUENCE [LARGE SCALE GENOMIC DNA]</scope>
    <source>
        <strain evidence="12">RN66</strain>
    </source>
</reference>
<evidence type="ECO:0000313" key="12">
    <source>
        <dbReference type="EMBL" id="EEA08448.1"/>
    </source>
</evidence>
<keyword evidence="6" id="KW-0653">Protein transport</keyword>
<keyword evidence="7 11" id="KW-1133">Transmembrane helix</keyword>
<dbReference type="AlphaFoldDB" id="B6AJQ7"/>
<dbReference type="RefSeq" id="XP_002142797.1">
    <property type="nucleotide sequence ID" value="XM_002142761.1"/>
</dbReference>
<evidence type="ECO:0000256" key="11">
    <source>
        <dbReference type="SAM" id="Phobius"/>
    </source>
</evidence>
<evidence type="ECO:0000256" key="2">
    <source>
        <dbReference type="ARBA" id="ARBA00008444"/>
    </source>
</evidence>
<comment type="similarity">
    <text evidence="2">Belongs to the Tim17/Tim22/Tim23 family.</text>
</comment>
<evidence type="ECO:0000256" key="9">
    <source>
        <dbReference type="ARBA" id="ARBA00023128"/>
    </source>
</evidence>
<organism evidence="12 13">
    <name type="scientific">Cryptosporidium muris (strain RN66)</name>
    <dbReference type="NCBI Taxonomy" id="441375"/>
    <lineage>
        <taxon>Eukaryota</taxon>
        <taxon>Sar</taxon>
        <taxon>Alveolata</taxon>
        <taxon>Apicomplexa</taxon>
        <taxon>Conoidasida</taxon>
        <taxon>Coccidia</taxon>
        <taxon>Eucoccidiorida</taxon>
        <taxon>Eimeriorina</taxon>
        <taxon>Cryptosporidiidae</taxon>
        <taxon>Cryptosporidium</taxon>
    </lineage>
</organism>
<dbReference type="Pfam" id="PF02466">
    <property type="entry name" value="Tim17"/>
    <property type="match status" value="1"/>
</dbReference>
<keyword evidence="13" id="KW-1185">Reference proteome</keyword>
<evidence type="ECO:0000256" key="7">
    <source>
        <dbReference type="ARBA" id="ARBA00022989"/>
    </source>
</evidence>
<dbReference type="OrthoDB" id="2261329at2759"/>
<dbReference type="EMBL" id="DS989740">
    <property type="protein sequence ID" value="EEA08448.1"/>
    <property type="molecule type" value="Genomic_DNA"/>
</dbReference>